<dbReference type="InterPro" id="IPR002083">
    <property type="entry name" value="MATH/TRAF_dom"/>
</dbReference>
<feature type="domain" description="MATH" evidence="2">
    <location>
        <begin position="16"/>
        <end position="146"/>
    </location>
</feature>
<protein>
    <recommendedName>
        <fullName evidence="5">Speckle-type POZ protein</fullName>
    </recommendedName>
</protein>
<dbReference type="EMBL" id="JABSTR010000002">
    <property type="protein sequence ID" value="KAH9363620.1"/>
    <property type="molecule type" value="Genomic_DNA"/>
</dbReference>
<dbReference type="Pfam" id="PF22486">
    <property type="entry name" value="MATH_2"/>
    <property type="match status" value="1"/>
</dbReference>
<dbReference type="Pfam" id="PF00651">
    <property type="entry name" value="BTB"/>
    <property type="match status" value="1"/>
</dbReference>
<dbReference type="InterPro" id="IPR008974">
    <property type="entry name" value="TRAF-like"/>
</dbReference>
<reference evidence="3 4" key="1">
    <citation type="journal article" date="2020" name="Cell">
        <title>Large-Scale Comparative Analyses of Tick Genomes Elucidate Their Genetic Diversity and Vector Capacities.</title>
        <authorList>
            <consortium name="Tick Genome and Microbiome Consortium (TIGMIC)"/>
            <person name="Jia N."/>
            <person name="Wang J."/>
            <person name="Shi W."/>
            <person name="Du L."/>
            <person name="Sun Y."/>
            <person name="Zhan W."/>
            <person name="Jiang J.F."/>
            <person name="Wang Q."/>
            <person name="Zhang B."/>
            <person name="Ji P."/>
            <person name="Bell-Sakyi L."/>
            <person name="Cui X.M."/>
            <person name="Yuan T.T."/>
            <person name="Jiang B.G."/>
            <person name="Yang W.F."/>
            <person name="Lam T.T."/>
            <person name="Chang Q.C."/>
            <person name="Ding S.J."/>
            <person name="Wang X.J."/>
            <person name="Zhu J.G."/>
            <person name="Ruan X.D."/>
            <person name="Zhao L."/>
            <person name="Wei J.T."/>
            <person name="Ye R.Z."/>
            <person name="Que T.C."/>
            <person name="Du C.H."/>
            <person name="Zhou Y.H."/>
            <person name="Cheng J.X."/>
            <person name="Dai P.F."/>
            <person name="Guo W.B."/>
            <person name="Han X.H."/>
            <person name="Huang E.J."/>
            <person name="Li L.F."/>
            <person name="Wei W."/>
            <person name="Gao Y.C."/>
            <person name="Liu J.Z."/>
            <person name="Shao H.Z."/>
            <person name="Wang X."/>
            <person name="Wang C.C."/>
            <person name="Yang T.C."/>
            <person name="Huo Q.B."/>
            <person name="Li W."/>
            <person name="Chen H.Y."/>
            <person name="Chen S.E."/>
            <person name="Zhou L.G."/>
            <person name="Ni X.B."/>
            <person name="Tian J.H."/>
            <person name="Sheng Y."/>
            <person name="Liu T."/>
            <person name="Pan Y.S."/>
            <person name="Xia L.Y."/>
            <person name="Li J."/>
            <person name="Zhao F."/>
            <person name="Cao W.C."/>
        </authorList>
    </citation>
    <scope>NUCLEOTIDE SEQUENCE [LARGE SCALE GENOMIC DNA]</scope>
    <source>
        <strain evidence="3">HaeL-2018</strain>
    </source>
</reference>
<accession>A0A9J6FNP1</accession>
<evidence type="ECO:0000259" key="2">
    <source>
        <dbReference type="PROSITE" id="PS50144"/>
    </source>
</evidence>
<name>A0A9J6FNP1_HAELO</name>
<evidence type="ECO:0008006" key="5">
    <source>
        <dbReference type="Google" id="ProtNLM"/>
    </source>
</evidence>
<dbReference type="Gene3D" id="3.30.710.10">
    <property type="entry name" value="Potassium Channel Kv1.1, Chain A"/>
    <property type="match status" value="1"/>
</dbReference>
<evidence type="ECO:0000313" key="3">
    <source>
        <dbReference type="EMBL" id="KAH9363620.1"/>
    </source>
</evidence>
<gene>
    <name evidence="3" type="ORF">HPB48_004141</name>
</gene>
<sequence>MSVPDSGCRTETKITDFTYTWTIRGFNFSEYEAGERVESPIFSSGAYEDVKWHLEIYPSGLDEDCGDYVSLFLRLDKSNSNEARAQASASIVTANGEATNTRSSGRPHLLLVGESWGWLKFVSKKALVKPTSKLLCNGSLIILCEVSVSVGAPDVVWERNTGSEVNVPSCHLSVDFNRLFESAPFGDVVFKLGDFELRAHKAILVTRSPVFASMFEHEMVESIQNKVRITDIDHEVFREMLRFVYTGEAPEIDKFPMELLVAADKYALDRLKAMCEKVVSSNISEANAAEVLAFADMHSANQLKTQAVRYICDHAWAVKKTAGWNNMVSSNPALALEVSMELFTRAPSTMGPPAKRMKK</sequence>
<dbReference type="PANTHER" id="PTHR24413">
    <property type="entry name" value="SPECKLE-TYPE POZ PROTEIN"/>
    <property type="match status" value="1"/>
</dbReference>
<proteinExistence type="predicted"/>
<comment type="caution">
    <text evidence="3">The sequence shown here is derived from an EMBL/GenBank/DDBJ whole genome shotgun (WGS) entry which is preliminary data.</text>
</comment>
<dbReference type="PROSITE" id="PS50144">
    <property type="entry name" value="MATH"/>
    <property type="match status" value="1"/>
</dbReference>
<dbReference type="SMART" id="SM00061">
    <property type="entry name" value="MATH"/>
    <property type="match status" value="1"/>
</dbReference>
<keyword evidence="4" id="KW-1185">Reference proteome</keyword>
<dbReference type="GO" id="GO:0030163">
    <property type="term" value="P:protein catabolic process"/>
    <property type="evidence" value="ECO:0007669"/>
    <property type="project" value="UniProtKB-ARBA"/>
</dbReference>
<evidence type="ECO:0000313" key="4">
    <source>
        <dbReference type="Proteomes" id="UP000821853"/>
    </source>
</evidence>
<dbReference type="InterPro" id="IPR011333">
    <property type="entry name" value="SKP1/BTB/POZ_sf"/>
</dbReference>
<dbReference type="Gene3D" id="1.25.40.420">
    <property type="match status" value="1"/>
</dbReference>
<dbReference type="Gene3D" id="2.60.210.10">
    <property type="entry name" value="Apoptosis, Tumor Necrosis Factor Receptor Associated Protein 2, Chain A"/>
    <property type="match status" value="1"/>
</dbReference>
<dbReference type="SUPFAM" id="SSF49599">
    <property type="entry name" value="TRAF domain-like"/>
    <property type="match status" value="1"/>
</dbReference>
<dbReference type="Proteomes" id="UP000821853">
    <property type="component" value="Chromosome 10"/>
</dbReference>
<dbReference type="OrthoDB" id="6418792at2759"/>
<dbReference type="SUPFAM" id="SSF54695">
    <property type="entry name" value="POZ domain"/>
    <property type="match status" value="1"/>
</dbReference>
<dbReference type="AlphaFoldDB" id="A0A9J6FNP1"/>
<dbReference type="SMART" id="SM00225">
    <property type="entry name" value="BTB"/>
    <property type="match status" value="1"/>
</dbReference>
<dbReference type="FunFam" id="3.30.710.10:FF:000159">
    <property type="entry name" value="Speckle-type POZ protein B"/>
    <property type="match status" value="1"/>
</dbReference>
<dbReference type="VEuPathDB" id="VectorBase:HLOH_042660"/>
<dbReference type="InterPro" id="IPR000210">
    <property type="entry name" value="BTB/POZ_dom"/>
</dbReference>
<organism evidence="3 4">
    <name type="scientific">Haemaphysalis longicornis</name>
    <name type="common">Bush tick</name>
    <dbReference type="NCBI Taxonomy" id="44386"/>
    <lineage>
        <taxon>Eukaryota</taxon>
        <taxon>Metazoa</taxon>
        <taxon>Ecdysozoa</taxon>
        <taxon>Arthropoda</taxon>
        <taxon>Chelicerata</taxon>
        <taxon>Arachnida</taxon>
        <taxon>Acari</taxon>
        <taxon>Parasitiformes</taxon>
        <taxon>Ixodida</taxon>
        <taxon>Ixodoidea</taxon>
        <taxon>Ixodidae</taxon>
        <taxon>Haemaphysalinae</taxon>
        <taxon>Haemaphysalis</taxon>
    </lineage>
</organism>
<dbReference type="PROSITE" id="PS50097">
    <property type="entry name" value="BTB"/>
    <property type="match status" value="1"/>
</dbReference>
<feature type="domain" description="BTB" evidence="1">
    <location>
        <begin position="186"/>
        <end position="253"/>
    </location>
</feature>
<evidence type="ECO:0000259" key="1">
    <source>
        <dbReference type="PROSITE" id="PS50097"/>
    </source>
</evidence>